<accession>A0A1I1WMJ9</accession>
<dbReference type="RefSeq" id="WP_092195110.1">
    <property type="nucleotide sequence ID" value="NZ_FOND01000001.1"/>
</dbReference>
<dbReference type="EMBL" id="FOND01000001">
    <property type="protein sequence ID" value="SFD96444.1"/>
    <property type="molecule type" value="Genomic_DNA"/>
</dbReference>
<protein>
    <recommendedName>
        <fullName evidence="3">NifU-like domain-containing protein</fullName>
    </recommendedName>
</protein>
<keyword evidence="2" id="KW-1185">Reference proteome</keyword>
<proteinExistence type="predicted"/>
<sequence>MTTSEPASRSDAELAEALAGARTMLESDGFEAGWDVDPAGGVHFTVRPGSAECQDCLVPKPVMAAIIGDALSGTPWSLAEITLPGDAAE</sequence>
<evidence type="ECO:0000313" key="1">
    <source>
        <dbReference type="EMBL" id="SFD96444.1"/>
    </source>
</evidence>
<organism evidence="1 2">
    <name type="scientific">Blastococcus tunisiensis</name>
    <dbReference type="NCBI Taxonomy" id="1798228"/>
    <lineage>
        <taxon>Bacteria</taxon>
        <taxon>Bacillati</taxon>
        <taxon>Actinomycetota</taxon>
        <taxon>Actinomycetes</taxon>
        <taxon>Geodermatophilales</taxon>
        <taxon>Geodermatophilaceae</taxon>
        <taxon>Blastococcus</taxon>
    </lineage>
</organism>
<dbReference type="STRING" id="1798228.SAMN05216574_101456"/>
<dbReference type="AlphaFoldDB" id="A0A1I1WMJ9"/>
<reference evidence="2" key="1">
    <citation type="submission" date="2016-10" db="EMBL/GenBank/DDBJ databases">
        <authorList>
            <person name="Varghese N."/>
            <person name="Submissions S."/>
        </authorList>
    </citation>
    <scope>NUCLEOTIDE SEQUENCE [LARGE SCALE GENOMIC DNA]</scope>
    <source>
        <strain evidence="2">DSM 46838</strain>
    </source>
</reference>
<dbReference type="Proteomes" id="UP000198589">
    <property type="component" value="Unassembled WGS sequence"/>
</dbReference>
<gene>
    <name evidence="1" type="ORF">SAMN05216574_101456</name>
</gene>
<name>A0A1I1WMJ9_9ACTN</name>
<evidence type="ECO:0000313" key="2">
    <source>
        <dbReference type="Proteomes" id="UP000198589"/>
    </source>
</evidence>
<evidence type="ECO:0008006" key="3">
    <source>
        <dbReference type="Google" id="ProtNLM"/>
    </source>
</evidence>
<dbReference type="OrthoDB" id="5194609at2"/>